<organism evidence="1 2">
    <name type="scientific">Amedibacillus hominis</name>
    <dbReference type="NCBI Taxonomy" id="2897776"/>
    <lineage>
        <taxon>Bacteria</taxon>
        <taxon>Bacillati</taxon>
        <taxon>Bacillota</taxon>
        <taxon>Erysipelotrichia</taxon>
        <taxon>Erysipelotrichales</taxon>
        <taxon>Erysipelotrichaceae</taxon>
        <taxon>Amedibacillus</taxon>
    </lineage>
</organism>
<evidence type="ECO:0008006" key="3">
    <source>
        <dbReference type="Google" id="ProtNLM"/>
    </source>
</evidence>
<accession>A0ABS9R5N4</accession>
<dbReference type="EMBL" id="JAKVPQ010000004">
    <property type="protein sequence ID" value="MCH4284947.1"/>
    <property type="molecule type" value="Genomic_DNA"/>
</dbReference>
<sequence>MNTNFSKARNVSIEAIGTISEGEYGKIDIEGVGKINGDIVFDKLCVEGTCKATGRLEGSVMEVEGVFNGQGDIKVKRLDIEGVMKTADTKIYADEIIVEGILSNGDEVNADRVEVDGCINFNDLFGDEIYINYAFHDFSNFFSFGKKLQTKMNQANNIECTTLKACNITCHSISATDIYLESHCVVDHIYCNGTLHYDSTCNIKHIEGECEQFTR</sequence>
<reference evidence="1 2" key="1">
    <citation type="submission" date="2022-02" db="EMBL/GenBank/DDBJ databases">
        <title>Genome of Erysipelotrichaceae sp. nov. NSJ-176 isolated from human feces.</title>
        <authorList>
            <person name="Abdugheni R."/>
        </authorList>
    </citation>
    <scope>NUCLEOTIDE SEQUENCE [LARGE SCALE GENOMIC DNA]</scope>
    <source>
        <strain evidence="1 2">NSJ-176</strain>
    </source>
</reference>
<comment type="caution">
    <text evidence="1">The sequence shown here is derived from an EMBL/GenBank/DDBJ whole genome shotgun (WGS) entry which is preliminary data.</text>
</comment>
<name>A0ABS9R5N4_9FIRM</name>
<protein>
    <recommendedName>
        <fullName evidence="3">Polymer-forming cytoskeletal protein</fullName>
    </recommendedName>
</protein>
<evidence type="ECO:0000313" key="2">
    <source>
        <dbReference type="Proteomes" id="UP001202402"/>
    </source>
</evidence>
<keyword evidence="2" id="KW-1185">Reference proteome</keyword>
<gene>
    <name evidence="1" type="ORF">LQE99_07355</name>
</gene>
<proteinExistence type="predicted"/>
<dbReference type="Proteomes" id="UP001202402">
    <property type="component" value="Unassembled WGS sequence"/>
</dbReference>
<evidence type="ECO:0000313" key="1">
    <source>
        <dbReference type="EMBL" id="MCH4284947.1"/>
    </source>
</evidence>
<dbReference type="RefSeq" id="WP_117455972.1">
    <property type="nucleotide sequence ID" value="NZ_JAKVPQ010000004.1"/>
</dbReference>